<dbReference type="GO" id="GO:0071555">
    <property type="term" value="P:cell wall organization"/>
    <property type="evidence" value="ECO:0007669"/>
    <property type="project" value="UniProtKB-KW"/>
</dbReference>
<feature type="active site" evidence="8">
    <location>
        <position position="254"/>
    </location>
</feature>
<keyword evidence="10" id="KW-1133">Transmembrane helix</keyword>
<evidence type="ECO:0000256" key="1">
    <source>
        <dbReference type="ARBA" id="ARBA00004191"/>
    </source>
</evidence>
<comment type="similarity">
    <text evidence="2 9">Belongs to the glycosyl hydrolase 28 family.</text>
</comment>
<comment type="caution">
    <text evidence="11">The sequence shown here is derived from an EMBL/GenBank/DDBJ whole genome shotgun (WGS) entry which is preliminary data.</text>
</comment>
<proteinExistence type="inferred from homology"/>
<dbReference type="GO" id="GO:0004650">
    <property type="term" value="F:polygalacturonase activity"/>
    <property type="evidence" value="ECO:0007669"/>
    <property type="project" value="InterPro"/>
</dbReference>
<dbReference type="EMBL" id="JARYMX010000003">
    <property type="protein sequence ID" value="KAJ9558757.1"/>
    <property type="molecule type" value="Genomic_DNA"/>
</dbReference>
<keyword evidence="10" id="KW-0472">Membrane</keyword>
<dbReference type="SUPFAM" id="SSF51126">
    <property type="entry name" value="Pectin lyase-like"/>
    <property type="match status" value="1"/>
</dbReference>
<comment type="subcellular location">
    <subcellularLocation>
        <location evidence="1">Secreted</location>
        <location evidence="1">Cell wall</location>
    </subcellularLocation>
</comment>
<evidence type="ECO:0000256" key="6">
    <source>
        <dbReference type="ARBA" id="ARBA00023295"/>
    </source>
</evidence>
<dbReference type="AlphaFoldDB" id="A0AA38WEX9"/>
<protein>
    <recommendedName>
        <fullName evidence="13">Polygalacturonase</fullName>
    </recommendedName>
</protein>
<evidence type="ECO:0000256" key="3">
    <source>
        <dbReference type="ARBA" id="ARBA00022512"/>
    </source>
</evidence>
<dbReference type="PROSITE" id="PS00502">
    <property type="entry name" value="POLYGALACTURONASE"/>
    <property type="match status" value="1"/>
</dbReference>
<evidence type="ECO:0000256" key="9">
    <source>
        <dbReference type="RuleBase" id="RU361169"/>
    </source>
</evidence>
<keyword evidence="3" id="KW-0134">Cell wall</keyword>
<dbReference type="GO" id="GO:0005975">
    <property type="term" value="P:carbohydrate metabolic process"/>
    <property type="evidence" value="ECO:0007669"/>
    <property type="project" value="InterPro"/>
</dbReference>
<evidence type="ECO:0000256" key="10">
    <source>
        <dbReference type="SAM" id="Phobius"/>
    </source>
</evidence>
<evidence type="ECO:0000256" key="4">
    <source>
        <dbReference type="ARBA" id="ARBA00022525"/>
    </source>
</evidence>
<dbReference type="InterPro" id="IPR006626">
    <property type="entry name" value="PbH1"/>
</dbReference>
<keyword evidence="12" id="KW-1185">Reference proteome</keyword>
<keyword evidence="6 9" id="KW-0326">Glycosidase</keyword>
<keyword evidence="7" id="KW-0961">Cell wall biogenesis/degradation</keyword>
<evidence type="ECO:0000313" key="12">
    <source>
        <dbReference type="Proteomes" id="UP001172457"/>
    </source>
</evidence>
<evidence type="ECO:0008006" key="13">
    <source>
        <dbReference type="Google" id="ProtNLM"/>
    </source>
</evidence>
<keyword evidence="10" id="KW-0812">Transmembrane</keyword>
<accession>A0AA38WEX9</accession>
<dbReference type="InterPro" id="IPR011050">
    <property type="entry name" value="Pectin_lyase_fold/virulence"/>
</dbReference>
<evidence type="ECO:0000256" key="5">
    <source>
        <dbReference type="ARBA" id="ARBA00022801"/>
    </source>
</evidence>
<keyword evidence="4" id="KW-0964">Secreted</keyword>
<dbReference type="FunFam" id="2.160.20.10:FF:000004">
    <property type="entry name" value="Pectin lyase-like superfamily protein"/>
    <property type="match status" value="1"/>
</dbReference>
<dbReference type="Gene3D" id="2.160.20.10">
    <property type="entry name" value="Single-stranded right-handed beta-helix, Pectin lyase-like"/>
    <property type="match status" value="1"/>
</dbReference>
<reference evidence="11" key="1">
    <citation type="submission" date="2023-03" db="EMBL/GenBank/DDBJ databases">
        <title>Chromosome-scale reference genome and RAD-based genetic map of yellow starthistle (Centaurea solstitialis) reveal putative structural variation and QTLs associated with invader traits.</title>
        <authorList>
            <person name="Reatini B."/>
            <person name="Cang F.A."/>
            <person name="Jiang Q."/>
            <person name="Mckibben M.T.W."/>
            <person name="Barker M.S."/>
            <person name="Rieseberg L.H."/>
            <person name="Dlugosch K.M."/>
        </authorList>
    </citation>
    <scope>NUCLEOTIDE SEQUENCE</scope>
    <source>
        <strain evidence="11">CAN-66</strain>
        <tissue evidence="11">Leaf</tissue>
    </source>
</reference>
<dbReference type="PANTHER" id="PTHR31375">
    <property type="match status" value="1"/>
</dbReference>
<gene>
    <name evidence="11" type="ORF">OSB04_013371</name>
</gene>
<feature type="transmembrane region" description="Helical" evidence="10">
    <location>
        <begin position="12"/>
        <end position="35"/>
    </location>
</feature>
<name>A0AA38WEX9_9ASTR</name>
<evidence type="ECO:0000256" key="8">
    <source>
        <dbReference type="PROSITE-ProRule" id="PRU10052"/>
    </source>
</evidence>
<organism evidence="11 12">
    <name type="scientific">Centaurea solstitialis</name>
    <name type="common">yellow star-thistle</name>
    <dbReference type="NCBI Taxonomy" id="347529"/>
    <lineage>
        <taxon>Eukaryota</taxon>
        <taxon>Viridiplantae</taxon>
        <taxon>Streptophyta</taxon>
        <taxon>Embryophyta</taxon>
        <taxon>Tracheophyta</taxon>
        <taxon>Spermatophyta</taxon>
        <taxon>Magnoliopsida</taxon>
        <taxon>eudicotyledons</taxon>
        <taxon>Gunneridae</taxon>
        <taxon>Pentapetalae</taxon>
        <taxon>asterids</taxon>
        <taxon>campanulids</taxon>
        <taxon>Asterales</taxon>
        <taxon>Asteraceae</taxon>
        <taxon>Carduoideae</taxon>
        <taxon>Cardueae</taxon>
        <taxon>Centaureinae</taxon>
        <taxon>Centaurea</taxon>
    </lineage>
</organism>
<evidence type="ECO:0000256" key="7">
    <source>
        <dbReference type="ARBA" id="ARBA00023316"/>
    </source>
</evidence>
<sequence length="415" mass="43693">MAIRFYESKIITYNMIYAIILAAICFTNSTMVVAVPRLINVVNLGAMANGRTDSARSFQAAWNSACLSANPATIYVPAGRFFLSSVDFQGERCNNKAIEFRIDGTLVAPSDYRKFKTVDNVWIKFDKVVGVSISGGILDGQGAGLWACKASSGSCPIGATTLGFYNSRNIVIGGLSSVNSQKFHIVLDGCQNVNLQGITISAAGNSPNTDGVHIQSSSGVTVLNSHIATGDDCISIGPGSSNLWIQGISCGPGHGISIGSLGWTAQEAGVQNVTVTTAMFKGTENGVRIKTWARESNGFVRGVVFEHLTMVAVDNPVIIDQHYCPGESDRCPEAVSGVRISEVRYEDIHGTSATAVGVKLDCSKEHPCSGISMEGVNLSYNNRPAQDLCINAVGTAGGGAAAGIHHTVHTTTSCF</sequence>
<dbReference type="Pfam" id="PF00295">
    <property type="entry name" value="Glyco_hydro_28"/>
    <property type="match status" value="1"/>
</dbReference>
<dbReference type="InterPro" id="IPR012334">
    <property type="entry name" value="Pectin_lyas_fold"/>
</dbReference>
<dbReference type="SMART" id="SM00710">
    <property type="entry name" value="PbH1"/>
    <property type="match status" value="6"/>
</dbReference>
<evidence type="ECO:0000256" key="2">
    <source>
        <dbReference type="ARBA" id="ARBA00008834"/>
    </source>
</evidence>
<evidence type="ECO:0000313" key="11">
    <source>
        <dbReference type="EMBL" id="KAJ9558757.1"/>
    </source>
</evidence>
<dbReference type="Proteomes" id="UP001172457">
    <property type="component" value="Chromosome 3"/>
</dbReference>
<keyword evidence="5 9" id="KW-0378">Hydrolase</keyword>
<dbReference type="InterPro" id="IPR000743">
    <property type="entry name" value="Glyco_hydro_28"/>
</dbReference>